<dbReference type="GO" id="GO:0008289">
    <property type="term" value="F:lipid binding"/>
    <property type="evidence" value="ECO:0007669"/>
    <property type="project" value="InterPro"/>
</dbReference>
<dbReference type="EMBL" id="JASFZW010000009">
    <property type="protein sequence ID" value="KAK2076549.1"/>
    <property type="molecule type" value="Genomic_DNA"/>
</dbReference>
<proteinExistence type="predicted"/>
<protein>
    <recommendedName>
        <fullName evidence="1">C2 domain-containing protein</fullName>
    </recommendedName>
</protein>
<dbReference type="InterPro" id="IPR045050">
    <property type="entry name" value="Synaptotagmin_plant"/>
</dbReference>
<dbReference type="PANTHER" id="PTHR10774">
    <property type="entry name" value="EXTENDED SYNAPTOTAGMIN-RELATED"/>
    <property type="match status" value="1"/>
</dbReference>
<dbReference type="Proteomes" id="UP001255856">
    <property type="component" value="Unassembled WGS sequence"/>
</dbReference>
<evidence type="ECO:0000313" key="2">
    <source>
        <dbReference type="EMBL" id="KAK2076549.1"/>
    </source>
</evidence>
<feature type="domain" description="C2" evidence="1">
    <location>
        <begin position="96"/>
        <end position="237"/>
    </location>
</feature>
<reference evidence="2" key="1">
    <citation type="submission" date="2021-01" db="EMBL/GenBank/DDBJ databases">
        <authorList>
            <person name="Eckstrom K.M.E."/>
        </authorList>
    </citation>
    <scope>NUCLEOTIDE SEQUENCE</scope>
    <source>
        <strain evidence="2">UVCC 0001</strain>
    </source>
</reference>
<dbReference type="GO" id="GO:0005783">
    <property type="term" value="C:endoplasmic reticulum"/>
    <property type="evidence" value="ECO:0007669"/>
    <property type="project" value="TreeGrafter"/>
</dbReference>
<dbReference type="Gene3D" id="2.60.40.150">
    <property type="entry name" value="C2 domain"/>
    <property type="match status" value="1"/>
</dbReference>
<dbReference type="Pfam" id="PF00168">
    <property type="entry name" value="C2"/>
    <property type="match status" value="2"/>
</dbReference>
<evidence type="ECO:0000259" key="1">
    <source>
        <dbReference type="PROSITE" id="PS50004"/>
    </source>
</evidence>
<dbReference type="AlphaFoldDB" id="A0AAD9IE37"/>
<gene>
    <name evidence="2" type="ORF">QBZ16_005309</name>
</gene>
<dbReference type="PANTHER" id="PTHR10774:SF190">
    <property type="entry name" value="C2 CALCIUM_LIPID-BINDING ENDONUCLEASE_EXONUCLEASE_PHOSPHATASE-RELATED"/>
    <property type="match status" value="1"/>
</dbReference>
<comment type="caution">
    <text evidence="2">The sequence shown here is derived from an EMBL/GenBank/DDBJ whole genome shotgun (WGS) entry which is preliminary data.</text>
</comment>
<keyword evidence="3" id="KW-1185">Reference proteome</keyword>
<dbReference type="CDD" id="cd00030">
    <property type="entry name" value="C2"/>
    <property type="match status" value="1"/>
</dbReference>
<dbReference type="SMART" id="SM00239">
    <property type="entry name" value="C2"/>
    <property type="match status" value="2"/>
</dbReference>
<dbReference type="InterPro" id="IPR035892">
    <property type="entry name" value="C2_domain_sf"/>
</dbReference>
<dbReference type="PROSITE" id="PS50004">
    <property type="entry name" value="C2"/>
    <property type="match status" value="1"/>
</dbReference>
<dbReference type="SUPFAM" id="SSF49562">
    <property type="entry name" value="C2 domain (Calcium/lipid-binding domain, CaLB)"/>
    <property type="match status" value="1"/>
</dbReference>
<dbReference type="InterPro" id="IPR000008">
    <property type="entry name" value="C2_dom"/>
</dbReference>
<evidence type="ECO:0000313" key="3">
    <source>
        <dbReference type="Proteomes" id="UP001255856"/>
    </source>
</evidence>
<sequence>MMGDASIEFDFDWVSQDQALEIYISIPKLPLLVSEVVPNPVEDALALLMSLTVSVTDLKLKGRARLTLRPLLERMPVVGGTRIALIRPPDFEYNLNLGFVLETIEPLIKSWLDGVVKESILQPYVLPEHIWIPIVPDIPDVDKPVGVLVPAMDLMGGCDPFVEIYVRDSQRRHTAVKKNTKSPTWDETFIFPIASSEHQNLDLIMWDDDEWTPPDEIGRSTVPISELKPGEWMRKSLEFKARVEETREEEKEKVGRVHRIALAIGKPFTKKSGTKCHLNVELRYAPLSKTEIKLVEAAIRHGAPVALEKAEKVGANISEAVKELIRTGTVQLTLHNVQSVALKSSLRTPYAKAQLKVREADHHTSMAMANRKGSVSFPSPIAVHVGLDAVEDPETRVEITVEERGYIGTRVIGQLSFPLSSVIRRGLTRGEFRFQTGSGTAKLDLRWTRYL</sequence>
<accession>A0AAD9IE37</accession>
<organism evidence="2 3">
    <name type="scientific">Prototheca wickerhamii</name>
    <dbReference type="NCBI Taxonomy" id="3111"/>
    <lineage>
        <taxon>Eukaryota</taxon>
        <taxon>Viridiplantae</taxon>
        <taxon>Chlorophyta</taxon>
        <taxon>core chlorophytes</taxon>
        <taxon>Trebouxiophyceae</taxon>
        <taxon>Chlorellales</taxon>
        <taxon>Chlorellaceae</taxon>
        <taxon>Prototheca</taxon>
    </lineage>
</organism>
<name>A0AAD9IE37_PROWI</name>